<dbReference type="Pfam" id="PF10282">
    <property type="entry name" value="Lactonase"/>
    <property type="match status" value="1"/>
</dbReference>
<dbReference type="PROSITE" id="PS50853">
    <property type="entry name" value="FN3"/>
    <property type="match status" value="1"/>
</dbReference>
<feature type="compositionally biased region" description="Acidic residues" evidence="1">
    <location>
        <begin position="436"/>
        <end position="448"/>
    </location>
</feature>
<feature type="domain" description="Fibronectin type-III" evidence="3">
    <location>
        <begin position="340"/>
        <end position="438"/>
    </location>
</feature>
<evidence type="ECO:0000313" key="5">
    <source>
        <dbReference type="Proteomes" id="UP000000739"/>
    </source>
</evidence>
<protein>
    <submittedName>
        <fullName evidence="4">40-residue YVTN family beta-propeller repeat protein</fullName>
    </submittedName>
</protein>
<dbReference type="Gene3D" id="2.130.10.10">
    <property type="entry name" value="YVTN repeat-like/Quinoprotein amine dehydrogenase"/>
    <property type="match status" value="2"/>
</dbReference>
<dbReference type="SMART" id="SM00060">
    <property type="entry name" value="FN3"/>
    <property type="match status" value="1"/>
</dbReference>
<gene>
    <name evidence="4" type="ordered locus">Dalk_5263</name>
</gene>
<evidence type="ECO:0000256" key="2">
    <source>
        <dbReference type="SAM" id="SignalP"/>
    </source>
</evidence>
<dbReference type="InterPro" id="IPR003961">
    <property type="entry name" value="FN3_dom"/>
</dbReference>
<dbReference type="Gene3D" id="2.60.40.10">
    <property type="entry name" value="Immunoglobulins"/>
    <property type="match status" value="1"/>
</dbReference>
<dbReference type="AlphaFoldDB" id="B8FEF2"/>
<dbReference type="PANTHER" id="PTHR47197">
    <property type="entry name" value="PROTEIN NIRF"/>
    <property type="match status" value="1"/>
</dbReference>
<feature type="signal peptide" evidence="2">
    <location>
        <begin position="1"/>
        <end position="26"/>
    </location>
</feature>
<dbReference type="SUPFAM" id="SSF49265">
    <property type="entry name" value="Fibronectin type III"/>
    <property type="match status" value="1"/>
</dbReference>
<dbReference type="InterPro" id="IPR015943">
    <property type="entry name" value="WD40/YVTN_repeat-like_dom_sf"/>
</dbReference>
<dbReference type="HOGENOM" id="CLU_596805_0_0_7"/>
<feature type="region of interest" description="Disordered" evidence="1">
    <location>
        <begin position="427"/>
        <end position="448"/>
    </location>
</feature>
<reference evidence="4 5" key="1">
    <citation type="journal article" date="2012" name="Environ. Microbiol.">
        <title>The genome sequence of Desulfatibacillum alkenivorans AK-01: a blueprint for anaerobic alkane oxidation.</title>
        <authorList>
            <person name="Callaghan A.V."/>
            <person name="Morris B.E."/>
            <person name="Pereira I.A."/>
            <person name="McInerney M.J."/>
            <person name="Austin R.N."/>
            <person name="Groves J.T."/>
            <person name="Kukor J.J."/>
            <person name="Suflita J.M."/>
            <person name="Young L.Y."/>
            <person name="Zylstra G.J."/>
            <person name="Wawrik B."/>
        </authorList>
    </citation>
    <scope>NUCLEOTIDE SEQUENCE [LARGE SCALE GENOMIC DNA]</scope>
    <source>
        <strain evidence="4 5">AK-01</strain>
    </source>
</reference>
<dbReference type="eggNOG" id="COG3391">
    <property type="taxonomic scope" value="Bacteria"/>
</dbReference>
<dbReference type="InterPro" id="IPR036116">
    <property type="entry name" value="FN3_sf"/>
</dbReference>
<evidence type="ECO:0000259" key="3">
    <source>
        <dbReference type="PROSITE" id="PS50853"/>
    </source>
</evidence>
<dbReference type="InterPro" id="IPR013783">
    <property type="entry name" value="Ig-like_fold"/>
</dbReference>
<dbReference type="Pfam" id="PF00041">
    <property type="entry name" value="fn3"/>
    <property type="match status" value="1"/>
</dbReference>
<dbReference type="CDD" id="cd00063">
    <property type="entry name" value="FN3"/>
    <property type="match status" value="1"/>
</dbReference>
<dbReference type="EMBL" id="CP001322">
    <property type="protein sequence ID" value="ACL06933.1"/>
    <property type="molecule type" value="Genomic_DNA"/>
</dbReference>
<keyword evidence="5" id="KW-1185">Reference proteome</keyword>
<dbReference type="InterPro" id="IPR051200">
    <property type="entry name" value="Host-pathogen_enzymatic-act"/>
</dbReference>
<evidence type="ECO:0000313" key="4">
    <source>
        <dbReference type="EMBL" id="ACL06933.1"/>
    </source>
</evidence>
<dbReference type="PANTHER" id="PTHR47197:SF3">
    <property type="entry name" value="DIHYDRO-HEME D1 DEHYDROGENASE"/>
    <property type="match status" value="1"/>
</dbReference>
<organism evidence="4 5">
    <name type="scientific">Desulfatibacillum aliphaticivorans</name>
    <dbReference type="NCBI Taxonomy" id="218208"/>
    <lineage>
        <taxon>Bacteria</taxon>
        <taxon>Pseudomonadati</taxon>
        <taxon>Thermodesulfobacteriota</taxon>
        <taxon>Desulfobacteria</taxon>
        <taxon>Desulfobacterales</taxon>
        <taxon>Desulfatibacillaceae</taxon>
        <taxon>Desulfatibacillum</taxon>
    </lineage>
</organism>
<dbReference type="NCBIfam" id="TIGR02276">
    <property type="entry name" value="beta_rpt_yvtn"/>
    <property type="match status" value="1"/>
</dbReference>
<sequence>MKIVNSAVTFTIAAFFLYLGSGAAFAGMYAYIPNTGSDSIAVVDFDTDEITAEIDVENGPKGVVVTPDGQYVFVANSISGTVSVIQTSHIATTQDEVIDTISIGGELGGIAIDKDAEYVYVVSTSNEQVVKLNISDPENISKTGTYSVGSSPQGVAVLNDGDRIFVTNADDDTVSVVDSDGVSEISVGDSPGGIVAARHNDYVYVANEGDGTISVIDGDELEVVKTITVGNGPYALALASWDSYLYAANRTDGTVSIINAVTFSVLEEGVAVGSSPSGLSVPLNGSDAYVIDSTDNTLSIVDLDGNVTIMDNAYLNTSNITDLNGPMGLGSFIGGDEIDAPTDLTVVSIGESTIRIKWLCDAWNVEGYKVEVKNYSSSNSEYKLHALVTDPTQNSNDYYFYTIQGLNDGVKYGIKIASYTEATDSDLTSAVTSTTDESDDDDDDDSSDNDCFIGSLFH</sequence>
<name>B8FEF2_DESAL</name>
<proteinExistence type="predicted"/>
<dbReference type="RefSeq" id="WP_015949964.1">
    <property type="nucleotide sequence ID" value="NC_011768.1"/>
</dbReference>
<dbReference type="InterPro" id="IPR011048">
    <property type="entry name" value="Haem_d1_sf"/>
</dbReference>
<accession>B8FEF2</accession>
<dbReference type="Proteomes" id="UP000000739">
    <property type="component" value="Chromosome"/>
</dbReference>
<dbReference type="KEGG" id="dal:Dalk_5263"/>
<keyword evidence="2" id="KW-0732">Signal</keyword>
<dbReference type="InterPro" id="IPR019405">
    <property type="entry name" value="Lactonase_7-beta_prop"/>
</dbReference>
<dbReference type="SUPFAM" id="SSF51004">
    <property type="entry name" value="C-terminal (heme d1) domain of cytochrome cd1-nitrite reductase"/>
    <property type="match status" value="1"/>
</dbReference>
<feature type="chain" id="PRO_5002871627" evidence="2">
    <location>
        <begin position="27"/>
        <end position="458"/>
    </location>
</feature>
<dbReference type="InterPro" id="IPR011964">
    <property type="entry name" value="YVTN_b-propeller_repeat"/>
</dbReference>
<evidence type="ECO:0000256" key="1">
    <source>
        <dbReference type="SAM" id="MobiDB-lite"/>
    </source>
</evidence>